<dbReference type="EMBL" id="QPJT01000007">
    <property type="protein sequence ID" value="RCX17572.1"/>
    <property type="molecule type" value="Genomic_DNA"/>
</dbReference>
<sequence>MYKGMQHVIVIAGTSDARQIIEGLARKGIRVTATVATDFGGSLIETGGGVSVLDGRLCAGEMARLVEETGAKCVVDASHPYAAEASSNAISACRLANVPYYRFERACTLSQDKNIIWAGDFHKAAQKADEFDGNVFLTVGSNNIEVFARTIRNSKKRLFARVLPQSEVILRCEQAGLDASSIIAAKGPFSPEMNIEMLKHCKAAVMVAKDSGAQGGTPQKLLACADVGIPVIMVRRPELEYTNKTGSIDELLEAVVRTASLKGGG</sequence>
<gene>
    <name evidence="4" type="ORF">DFR58_107118</name>
</gene>
<proteinExistence type="predicted"/>
<dbReference type="NCBIfam" id="TIGR00715">
    <property type="entry name" value="precor6x_red"/>
    <property type="match status" value="1"/>
</dbReference>
<reference evidence="4 5" key="1">
    <citation type="submission" date="2018-07" db="EMBL/GenBank/DDBJ databases">
        <title>Genomic Encyclopedia of Type Strains, Phase IV (KMG-IV): sequencing the most valuable type-strain genomes for metagenomic binning, comparative biology and taxonomic classification.</title>
        <authorList>
            <person name="Goeker M."/>
        </authorList>
    </citation>
    <scope>NUCLEOTIDE SEQUENCE [LARGE SCALE GENOMIC DNA]</scope>
    <source>
        <strain evidence="4 5">DSM 27016</strain>
    </source>
</reference>
<dbReference type="InterPro" id="IPR003723">
    <property type="entry name" value="Precorrin-6x_reduct"/>
</dbReference>
<evidence type="ECO:0000313" key="5">
    <source>
        <dbReference type="Proteomes" id="UP000253034"/>
    </source>
</evidence>
<dbReference type="GO" id="GO:0009236">
    <property type="term" value="P:cobalamin biosynthetic process"/>
    <property type="evidence" value="ECO:0007669"/>
    <property type="project" value="UniProtKB-UniPathway"/>
</dbReference>
<comment type="caution">
    <text evidence="4">The sequence shown here is derived from an EMBL/GenBank/DDBJ whole genome shotgun (WGS) entry which is preliminary data.</text>
</comment>
<dbReference type="PANTHER" id="PTHR36925:SF1">
    <property type="entry name" value="COBALT-PRECORRIN-6A REDUCTASE"/>
    <property type="match status" value="1"/>
</dbReference>
<dbReference type="UniPathway" id="UPA00148"/>
<keyword evidence="2" id="KW-0169">Cobalamin biosynthesis</keyword>
<name>A0A369B7R4_9FIRM</name>
<evidence type="ECO:0000256" key="3">
    <source>
        <dbReference type="ARBA" id="ARBA00023002"/>
    </source>
</evidence>
<protein>
    <submittedName>
        <fullName evidence="4">Precorrin-6A/cobalt-precorrin-6A reductase</fullName>
    </submittedName>
</protein>
<evidence type="ECO:0000313" key="4">
    <source>
        <dbReference type="EMBL" id="RCX17572.1"/>
    </source>
</evidence>
<evidence type="ECO:0000256" key="2">
    <source>
        <dbReference type="ARBA" id="ARBA00022573"/>
    </source>
</evidence>
<organism evidence="4 5">
    <name type="scientific">Anaerobacterium chartisolvens</name>
    <dbReference type="NCBI Taxonomy" id="1297424"/>
    <lineage>
        <taxon>Bacteria</taxon>
        <taxon>Bacillati</taxon>
        <taxon>Bacillota</taxon>
        <taxon>Clostridia</taxon>
        <taxon>Eubacteriales</taxon>
        <taxon>Oscillospiraceae</taxon>
        <taxon>Anaerobacterium</taxon>
    </lineage>
</organism>
<keyword evidence="5" id="KW-1185">Reference proteome</keyword>
<evidence type="ECO:0000256" key="1">
    <source>
        <dbReference type="ARBA" id="ARBA00004953"/>
    </source>
</evidence>
<dbReference type="AlphaFoldDB" id="A0A369B7R4"/>
<keyword evidence="3" id="KW-0560">Oxidoreductase</keyword>
<dbReference type="Proteomes" id="UP000253034">
    <property type="component" value="Unassembled WGS sequence"/>
</dbReference>
<dbReference type="Pfam" id="PF02571">
    <property type="entry name" value="CbiJ"/>
    <property type="match status" value="1"/>
</dbReference>
<dbReference type="GO" id="GO:0016994">
    <property type="term" value="F:precorrin-6A reductase activity"/>
    <property type="evidence" value="ECO:0007669"/>
    <property type="project" value="InterPro"/>
</dbReference>
<comment type="pathway">
    <text evidence="1">Cofactor biosynthesis; adenosylcobalamin biosynthesis.</text>
</comment>
<accession>A0A369B7R4</accession>
<dbReference type="PROSITE" id="PS51014">
    <property type="entry name" value="COBK_CBIJ"/>
    <property type="match status" value="1"/>
</dbReference>
<dbReference type="PANTHER" id="PTHR36925">
    <property type="entry name" value="COBALT-PRECORRIN-6A REDUCTASE"/>
    <property type="match status" value="1"/>
</dbReference>